<evidence type="ECO:0000313" key="1">
    <source>
        <dbReference type="EMBL" id="KAH8004114.1"/>
    </source>
</evidence>
<reference evidence="1" key="1">
    <citation type="submission" date="2021-08" db="EMBL/GenBank/DDBJ databases">
        <title>The first chromosome-level gecko genome reveals the dynamic sex chromosomes of Neotropical dwarf geckos (Sphaerodactylidae: Sphaerodactylus).</title>
        <authorList>
            <person name="Pinto B.J."/>
            <person name="Keating S.E."/>
            <person name="Gamble T."/>
        </authorList>
    </citation>
    <scope>NUCLEOTIDE SEQUENCE</scope>
    <source>
        <strain evidence="1">TG3544</strain>
    </source>
</reference>
<proteinExistence type="predicted"/>
<comment type="caution">
    <text evidence="1">The sequence shown here is derived from an EMBL/GenBank/DDBJ whole genome shotgun (WGS) entry which is preliminary data.</text>
</comment>
<gene>
    <name evidence="1" type="ORF">K3G42_003730</name>
</gene>
<dbReference type="Proteomes" id="UP000827872">
    <property type="component" value="Linkage Group LG04"/>
</dbReference>
<name>A0ACB8FFQ8_9SAUR</name>
<sequence length="122" mass="13357">MYARWSRSKASMQAPPVDFSFRGISFVQVGEHHGLGFCWIAREDIYWIETSPFQRPPTIDPVLIAMATAFTASTSMGTASTQLGRSRQTGRPPPTSQPQLPAETPIEEERATGTSSSPLCPT</sequence>
<dbReference type="EMBL" id="CM037617">
    <property type="protein sequence ID" value="KAH8004114.1"/>
    <property type="molecule type" value="Genomic_DNA"/>
</dbReference>
<evidence type="ECO:0000313" key="2">
    <source>
        <dbReference type="Proteomes" id="UP000827872"/>
    </source>
</evidence>
<organism evidence="1 2">
    <name type="scientific">Sphaerodactylus townsendi</name>
    <dbReference type="NCBI Taxonomy" id="933632"/>
    <lineage>
        <taxon>Eukaryota</taxon>
        <taxon>Metazoa</taxon>
        <taxon>Chordata</taxon>
        <taxon>Craniata</taxon>
        <taxon>Vertebrata</taxon>
        <taxon>Euteleostomi</taxon>
        <taxon>Lepidosauria</taxon>
        <taxon>Squamata</taxon>
        <taxon>Bifurcata</taxon>
        <taxon>Gekkota</taxon>
        <taxon>Sphaerodactylidae</taxon>
        <taxon>Sphaerodactylus</taxon>
    </lineage>
</organism>
<accession>A0ACB8FFQ8</accession>
<protein>
    <submittedName>
        <fullName evidence="1">Uncharacterized protein</fullName>
    </submittedName>
</protein>
<keyword evidence="2" id="KW-1185">Reference proteome</keyword>